<dbReference type="Proteomes" id="UP000014411">
    <property type="component" value="Unassembled WGS sequence"/>
</dbReference>
<proteinExistence type="predicted"/>
<comment type="caution">
    <text evidence="1">The sequence shown here is derived from an EMBL/GenBank/DDBJ whole genome shotgun (WGS) entry which is preliminary data.</text>
</comment>
<organism evidence="1 2">
    <name type="scientific">Rhizobium grahamii CCGE 502</name>
    <dbReference type="NCBI Taxonomy" id="990285"/>
    <lineage>
        <taxon>Bacteria</taxon>
        <taxon>Pseudomonadati</taxon>
        <taxon>Pseudomonadota</taxon>
        <taxon>Alphaproteobacteria</taxon>
        <taxon>Hyphomicrobiales</taxon>
        <taxon>Rhizobiaceae</taxon>
        <taxon>Rhizobium/Agrobacterium group</taxon>
        <taxon>Rhizobium</taxon>
    </lineage>
</organism>
<evidence type="ECO:0000313" key="1">
    <source>
        <dbReference type="EMBL" id="EPE96343.1"/>
    </source>
</evidence>
<name>S3IAP5_9HYPH</name>
<accession>S3IAP5</accession>
<sequence length="130" mass="14431">MIKGGREETIIWKGSFVNKSLGARQRLFVKSRNGKAVYESVKVRIRDCSIDVSITFRQYAGNVIGSKHDFDRAPASHEAREPDHRVSSWHRANADLKLTEHRLLGACEADIAGKSELAARAPSAAPDRCD</sequence>
<evidence type="ECO:0000313" key="2">
    <source>
        <dbReference type="Proteomes" id="UP000014411"/>
    </source>
</evidence>
<reference evidence="1 2" key="1">
    <citation type="journal article" date="2012" name="J. Bacteriol.">
        <title>Genome sequence of Rhizobium grahamii CCGE502, a broad-host-range symbiont with low nodulation competitiveness in Phaseolus vulgaris.</title>
        <authorList>
            <person name="Althabegoiti M.J."/>
            <person name="Lozano L."/>
            <person name="Torres-Tejerizo G."/>
            <person name="Ormeno-Orrillo E."/>
            <person name="Rogel M.A."/>
            <person name="Gonzalez V."/>
            <person name="Martinez-Romero E."/>
        </authorList>
    </citation>
    <scope>NUCLEOTIDE SEQUENCE [LARGE SCALE GENOMIC DNA]</scope>
    <source>
        <strain evidence="1 2">CCGE 502</strain>
    </source>
</reference>
<gene>
    <name evidence="1" type="ORF">RGCCGE502_20770</name>
</gene>
<dbReference type="EMBL" id="AEYE02000025">
    <property type="protein sequence ID" value="EPE96343.1"/>
    <property type="molecule type" value="Genomic_DNA"/>
</dbReference>
<dbReference type="HOGENOM" id="CLU_1936379_0_0_5"/>
<protein>
    <submittedName>
        <fullName evidence="1">Uncharacterized protein</fullName>
    </submittedName>
</protein>
<dbReference type="AlphaFoldDB" id="S3IAP5"/>
<dbReference type="STRING" id="990285.RGCCGE502_20770"/>
<keyword evidence="2" id="KW-1185">Reference proteome</keyword>